<keyword evidence="3" id="KW-1185">Reference proteome</keyword>
<reference evidence="2 3" key="1">
    <citation type="journal article" date="2018" name="IMA Fungus">
        <title>IMA Genome-F 9: Draft genome sequence of Annulohypoxylon stygium, Aspergillus mulundensis, Berkeleyomyces basicola (syn. Thielaviopsis basicola), Ceratocystis smalleyi, two Cercospora beticola strains, Coleophoma cylindrospora, Fusarium fracticaudum, Phialophora cf. hyalina, and Morchella septimelata.</title>
        <authorList>
            <person name="Wingfield B.D."/>
            <person name="Bills G.F."/>
            <person name="Dong Y."/>
            <person name="Huang W."/>
            <person name="Nel W.J."/>
            <person name="Swalarsk-Parry B.S."/>
            <person name="Vaghefi N."/>
            <person name="Wilken P.M."/>
            <person name="An Z."/>
            <person name="de Beer Z.W."/>
            <person name="De Vos L."/>
            <person name="Chen L."/>
            <person name="Duong T.A."/>
            <person name="Gao Y."/>
            <person name="Hammerbacher A."/>
            <person name="Kikkert J.R."/>
            <person name="Li Y."/>
            <person name="Li H."/>
            <person name="Li K."/>
            <person name="Li Q."/>
            <person name="Liu X."/>
            <person name="Ma X."/>
            <person name="Naidoo K."/>
            <person name="Pethybridge S.J."/>
            <person name="Sun J."/>
            <person name="Steenkamp E.T."/>
            <person name="van der Nest M.A."/>
            <person name="van Wyk S."/>
            <person name="Wingfield M.J."/>
            <person name="Xiong C."/>
            <person name="Yue Q."/>
            <person name="Zhang X."/>
        </authorList>
    </citation>
    <scope>NUCLEOTIDE SEQUENCE [LARGE SCALE GENOMIC DNA]</scope>
    <source>
        <strain evidence="2 3">BP6252</strain>
    </source>
</reference>
<evidence type="ECO:0000256" key="1">
    <source>
        <dbReference type="SAM" id="MobiDB-lite"/>
    </source>
</evidence>
<dbReference type="EMBL" id="PDLM01000018">
    <property type="protein sequence ID" value="RDW58010.1"/>
    <property type="molecule type" value="Genomic_DNA"/>
</dbReference>
<sequence>MADTENFEEDLFADLYTDDDNAAKPSASAAPEVKPEPAAPVTKNEEPTEQAAPNGDGDQQMYGGEQDVDDEVDFTLGNTNGYDGSKEEYKSEEHGPDVWRVQGLVAGRRNMDMSNGMMDRQRLQLQPKLAPNKEKRGGQGKQQSKGSMISGYQTAKPELGNENGLGDRPH</sequence>
<evidence type="ECO:0000313" key="3">
    <source>
        <dbReference type="Proteomes" id="UP000256645"/>
    </source>
</evidence>
<feature type="compositionally biased region" description="Acidic residues" evidence="1">
    <location>
        <begin position="1"/>
        <end position="20"/>
    </location>
</feature>
<feature type="compositionally biased region" description="Low complexity" evidence="1">
    <location>
        <begin position="23"/>
        <end position="32"/>
    </location>
</feature>
<accession>A0A3D8Q8L0</accession>
<comment type="caution">
    <text evidence="2">The sequence shown here is derived from an EMBL/GenBank/DDBJ whole genome shotgun (WGS) entry which is preliminary data.</text>
</comment>
<name>A0A3D8Q8L0_9HELO</name>
<gene>
    <name evidence="2" type="ORF">BP6252_13421</name>
</gene>
<feature type="compositionally biased region" description="Low complexity" evidence="1">
    <location>
        <begin position="141"/>
        <end position="151"/>
    </location>
</feature>
<proteinExistence type="predicted"/>
<dbReference type="STRING" id="1849047.A0A3D8Q8L0"/>
<feature type="region of interest" description="Disordered" evidence="1">
    <location>
        <begin position="1"/>
        <end position="97"/>
    </location>
</feature>
<protein>
    <submittedName>
        <fullName evidence="2">Uncharacterized protein</fullName>
    </submittedName>
</protein>
<dbReference type="OrthoDB" id="3872446at2759"/>
<evidence type="ECO:0000313" key="2">
    <source>
        <dbReference type="EMBL" id="RDW58010.1"/>
    </source>
</evidence>
<feature type="compositionally biased region" description="Basic and acidic residues" evidence="1">
    <location>
        <begin position="84"/>
        <end position="97"/>
    </location>
</feature>
<feature type="region of interest" description="Disordered" evidence="1">
    <location>
        <begin position="112"/>
        <end position="170"/>
    </location>
</feature>
<dbReference type="Proteomes" id="UP000256645">
    <property type="component" value="Unassembled WGS sequence"/>
</dbReference>
<dbReference type="AlphaFoldDB" id="A0A3D8Q8L0"/>
<organism evidence="2 3">
    <name type="scientific">Coleophoma cylindrospora</name>
    <dbReference type="NCBI Taxonomy" id="1849047"/>
    <lineage>
        <taxon>Eukaryota</taxon>
        <taxon>Fungi</taxon>
        <taxon>Dikarya</taxon>
        <taxon>Ascomycota</taxon>
        <taxon>Pezizomycotina</taxon>
        <taxon>Leotiomycetes</taxon>
        <taxon>Helotiales</taxon>
        <taxon>Dermateaceae</taxon>
        <taxon>Coleophoma</taxon>
    </lineage>
</organism>